<reference evidence="1" key="1">
    <citation type="submission" date="2021-04" db="EMBL/GenBank/DDBJ databases">
        <title>Dactylosporangium aurantiacum NRRL B-8018 full assembly.</title>
        <authorList>
            <person name="Hartkoorn R.C."/>
            <person name="Beaudoing E."/>
            <person name="Hot D."/>
        </authorList>
    </citation>
    <scope>NUCLEOTIDE SEQUENCE</scope>
    <source>
        <strain evidence="1">NRRL B-8018</strain>
    </source>
</reference>
<protein>
    <submittedName>
        <fullName evidence="1">2-hydroxy-acid oxidase</fullName>
    </submittedName>
</protein>
<name>A0A9Q9MLJ3_9ACTN</name>
<dbReference type="AlphaFoldDB" id="A0A9Q9MLJ3"/>
<accession>A0A9Q9MLJ3</accession>
<organism evidence="1 2">
    <name type="scientific">Dactylosporangium aurantiacum</name>
    <dbReference type="NCBI Taxonomy" id="35754"/>
    <lineage>
        <taxon>Bacteria</taxon>
        <taxon>Bacillati</taxon>
        <taxon>Actinomycetota</taxon>
        <taxon>Actinomycetes</taxon>
        <taxon>Micromonosporales</taxon>
        <taxon>Micromonosporaceae</taxon>
        <taxon>Dactylosporangium</taxon>
    </lineage>
</organism>
<evidence type="ECO:0000313" key="2">
    <source>
        <dbReference type="Proteomes" id="UP001058003"/>
    </source>
</evidence>
<dbReference type="OrthoDB" id="3368027at2"/>
<dbReference type="RefSeq" id="WP_052387268.1">
    <property type="nucleotide sequence ID" value="NZ_CP073767.1"/>
</dbReference>
<dbReference type="KEGG" id="daur:Daura_12900"/>
<gene>
    <name evidence="1" type="ORF">Daura_12900</name>
</gene>
<evidence type="ECO:0000313" key="1">
    <source>
        <dbReference type="EMBL" id="UWZ56981.1"/>
    </source>
</evidence>
<keyword evidence="2" id="KW-1185">Reference proteome</keyword>
<dbReference type="Proteomes" id="UP001058003">
    <property type="component" value="Chromosome"/>
</dbReference>
<sequence length="260" mass="26733">MPVEDRWGLRRAVSRRFPEPAALAADTGHAARLSTYLTDLLAPHGLTLSPGALDPVRGQSYGEMAVELLPSSPVDLLVLAYDVPDISPGRAVSTYLTHVCPGEPMSFAVSDQGRAAAFTALSLMRTYAATHPRAVLIAVEQADLPYDPGVPVTLPAAHAGVALHLDTSAAAALTSVTVTPDADAVLDGLDGLDASTVVLGGGLAAFADDVKADRVVLADPAQPMTGVWAALAGLDLATAGRIAVADHDPVLRYLCVAAFG</sequence>
<proteinExistence type="predicted"/>
<dbReference type="EMBL" id="CP073767">
    <property type="protein sequence ID" value="UWZ56981.1"/>
    <property type="molecule type" value="Genomic_DNA"/>
</dbReference>